<comment type="caution">
    <text evidence="1">The sequence shown here is derived from an EMBL/GenBank/DDBJ whole genome shotgun (WGS) entry which is preliminary data.</text>
</comment>
<evidence type="ECO:0008006" key="3">
    <source>
        <dbReference type="Google" id="ProtNLM"/>
    </source>
</evidence>
<reference evidence="1 2" key="1">
    <citation type="submission" date="2020-08" db="EMBL/GenBank/DDBJ databases">
        <title>Genomic Encyclopedia of Type Strains, Phase IV (KMG-IV): sequencing the most valuable type-strain genomes for metagenomic binning, comparative biology and taxonomic classification.</title>
        <authorList>
            <person name="Goeker M."/>
        </authorList>
    </citation>
    <scope>NUCLEOTIDE SEQUENCE [LARGE SCALE GENOMIC DNA]</scope>
    <source>
        <strain evidence="1 2">DSM 17976</strain>
    </source>
</reference>
<keyword evidence="2" id="KW-1185">Reference proteome</keyword>
<dbReference type="EMBL" id="JACIBY010000001">
    <property type="protein sequence ID" value="MBB3836809.1"/>
    <property type="molecule type" value="Genomic_DNA"/>
</dbReference>
<evidence type="ECO:0000313" key="2">
    <source>
        <dbReference type="Proteomes" id="UP000541352"/>
    </source>
</evidence>
<dbReference type="InterPro" id="IPR011050">
    <property type="entry name" value="Pectin_lyase_fold/virulence"/>
</dbReference>
<protein>
    <recommendedName>
        <fullName evidence="3">Pectate lyase superfamily protein domain-containing protein</fullName>
    </recommendedName>
</protein>
<gene>
    <name evidence="1" type="ORF">FHS57_000791</name>
</gene>
<accession>A0A7W5ZJ30</accession>
<sequence length="608" mass="66197">MLTWLVLSRGFGAQGQATPAQVRKSIDSLLSVPPSINASTLRNSLHKLVDWVEANTPESPEKYGAKGDGITDDRAAFEAWIVANPSGTLRIPAKTYKINGTFTISSGSSGNSKLHIDATGATILTENTPTTPVLRIAQSKYLTITGLTIDGLVDFDGMWYSDFQNCKFLKSVKFGFTNAATFDEFYWNTWTSCDFNEIWIHTGTAADLREFNANAFYRCSIWKGDYAIRVFGNQLLQGFYFYNCDISYQKNSLLYVDEPLVDGSLFFFGGYWDSEKGMPINTKGIVINAQGVITPNSANASSFTLPTGSKQTSDVYSGARNGSRLATSAVNLFKNGDLQFGTNAISNAGLTMTLRQGTGMFGRYLHCEASEVRHIDFESIAAPFSGTYSVTVIGRNTTKSVLVPVLVKNNKEVLYTPVHLRDASIADESFVVSSANVELAQGEILTLRFYTQDKVLNSFDIAYCGLTYGKMGVLYAPLHPLARTATDQDVSGIGLKTTYAQAEILNVPTSLFKLKMSNYSRISAELTCFGEDQTYPDGATFSKHIITANRHEGAITFSLLPVVASAKAGAIATAPIITLEDNGGGFLEIKATATDGNVRFKCKLEGSY</sequence>
<organism evidence="1 2">
    <name type="scientific">Runella defluvii</name>
    <dbReference type="NCBI Taxonomy" id="370973"/>
    <lineage>
        <taxon>Bacteria</taxon>
        <taxon>Pseudomonadati</taxon>
        <taxon>Bacteroidota</taxon>
        <taxon>Cytophagia</taxon>
        <taxon>Cytophagales</taxon>
        <taxon>Spirosomataceae</taxon>
        <taxon>Runella</taxon>
    </lineage>
</organism>
<evidence type="ECO:0000313" key="1">
    <source>
        <dbReference type="EMBL" id="MBB3836809.1"/>
    </source>
</evidence>
<dbReference type="AlphaFoldDB" id="A0A7W5ZJ30"/>
<name>A0A7W5ZJ30_9BACT</name>
<proteinExistence type="predicted"/>
<dbReference type="Proteomes" id="UP000541352">
    <property type="component" value="Unassembled WGS sequence"/>
</dbReference>
<dbReference type="InterPro" id="IPR012334">
    <property type="entry name" value="Pectin_lyas_fold"/>
</dbReference>
<dbReference type="SUPFAM" id="SSF51126">
    <property type="entry name" value="Pectin lyase-like"/>
    <property type="match status" value="1"/>
</dbReference>
<dbReference type="Gene3D" id="2.160.20.10">
    <property type="entry name" value="Single-stranded right-handed beta-helix, Pectin lyase-like"/>
    <property type="match status" value="1"/>
</dbReference>